<evidence type="ECO:0000313" key="2">
    <source>
        <dbReference type="Proteomes" id="UP000800035"/>
    </source>
</evidence>
<name>A0A6A5U296_9PLEO</name>
<dbReference type="EMBL" id="ML976990">
    <property type="protein sequence ID" value="KAF1957136.1"/>
    <property type="molecule type" value="Genomic_DNA"/>
</dbReference>
<keyword evidence="2" id="KW-1185">Reference proteome</keyword>
<accession>A0A6A5U296</accession>
<dbReference type="Proteomes" id="UP000800035">
    <property type="component" value="Unassembled WGS sequence"/>
</dbReference>
<organism evidence="1 2">
    <name type="scientific">Byssothecium circinans</name>
    <dbReference type="NCBI Taxonomy" id="147558"/>
    <lineage>
        <taxon>Eukaryota</taxon>
        <taxon>Fungi</taxon>
        <taxon>Dikarya</taxon>
        <taxon>Ascomycota</taxon>
        <taxon>Pezizomycotina</taxon>
        <taxon>Dothideomycetes</taxon>
        <taxon>Pleosporomycetidae</taxon>
        <taxon>Pleosporales</taxon>
        <taxon>Massarineae</taxon>
        <taxon>Massarinaceae</taxon>
        <taxon>Byssothecium</taxon>
    </lineage>
</organism>
<dbReference type="OrthoDB" id="3785918at2759"/>
<feature type="non-terminal residue" evidence="1">
    <location>
        <position position="1"/>
    </location>
</feature>
<gene>
    <name evidence="1" type="ORF">CC80DRAFT_390097</name>
</gene>
<reference evidence="1" key="1">
    <citation type="journal article" date="2020" name="Stud. Mycol.">
        <title>101 Dothideomycetes genomes: a test case for predicting lifestyles and emergence of pathogens.</title>
        <authorList>
            <person name="Haridas S."/>
            <person name="Albert R."/>
            <person name="Binder M."/>
            <person name="Bloem J."/>
            <person name="Labutti K."/>
            <person name="Salamov A."/>
            <person name="Andreopoulos B."/>
            <person name="Baker S."/>
            <person name="Barry K."/>
            <person name="Bills G."/>
            <person name="Bluhm B."/>
            <person name="Cannon C."/>
            <person name="Castanera R."/>
            <person name="Culley D."/>
            <person name="Daum C."/>
            <person name="Ezra D."/>
            <person name="Gonzalez J."/>
            <person name="Henrissat B."/>
            <person name="Kuo A."/>
            <person name="Liang C."/>
            <person name="Lipzen A."/>
            <person name="Lutzoni F."/>
            <person name="Magnuson J."/>
            <person name="Mondo S."/>
            <person name="Nolan M."/>
            <person name="Ohm R."/>
            <person name="Pangilinan J."/>
            <person name="Park H.-J."/>
            <person name="Ramirez L."/>
            <person name="Alfaro M."/>
            <person name="Sun H."/>
            <person name="Tritt A."/>
            <person name="Yoshinaga Y."/>
            <person name="Zwiers L.-H."/>
            <person name="Turgeon B."/>
            <person name="Goodwin S."/>
            <person name="Spatafora J."/>
            <person name="Crous P."/>
            <person name="Grigoriev I."/>
        </authorList>
    </citation>
    <scope>NUCLEOTIDE SEQUENCE</scope>
    <source>
        <strain evidence="1">CBS 675.92</strain>
    </source>
</reference>
<protein>
    <submittedName>
        <fullName evidence="1">Uncharacterized protein</fullName>
    </submittedName>
</protein>
<evidence type="ECO:0000313" key="1">
    <source>
        <dbReference type="EMBL" id="KAF1957136.1"/>
    </source>
</evidence>
<feature type="non-terminal residue" evidence="1">
    <location>
        <position position="237"/>
    </location>
</feature>
<proteinExistence type="predicted"/>
<dbReference type="AlphaFoldDB" id="A0A6A5U296"/>
<sequence length="237" mass="25999">EALKQAFSLYPIPRFHHLFAHAKALIRVHGPYTTYAGTTVFTRAPIPRSTKTSKPPSLKTIATSFAAAQDSATSAQPAGPSKEDLQVFNLLWSTTIDILEQILEDGELGHEVFGWGVYGLAAGYIGEPESPLFVPRKSQAFESLKRRLRAALTALPSLSGAAGRTELERVKAGLGMMPAERIGQLVKARKETHICANLLMQRFRSEGWGGIRWGHVIAVVERWLQLLGKEDAVDVVE</sequence>